<dbReference type="PATRIC" id="fig|1123069.3.peg.262"/>
<accession>S9SMI5</accession>
<dbReference type="GO" id="GO:0008233">
    <property type="term" value="F:peptidase activity"/>
    <property type="evidence" value="ECO:0007669"/>
    <property type="project" value="UniProtKB-KW"/>
</dbReference>
<feature type="domain" description="SPOR" evidence="2">
    <location>
        <begin position="25"/>
        <end position="102"/>
    </location>
</feature>
<evidence type="ECO:0000256" key="1">
    <source>
        <dbReference type="SAM" id="MobiDB-lite"/>
    </source>
</evidence>
<evidence type="ECO:0000313" key="3">
    <source>
        <dbReference type="EMBL" id="EPX87594.1"/>
    </source>
</evidence>
<evidence type="ECO:0000313" key="4">
    <source>
        <dbReference type="Proteomes" id="UP000015346"/>
    </source>
</evidence>
<dbReference type="SUPFAM" id="SSF110997">
    <property type="entry name" value="Sporulation related repeat"/>
    <property type="match status" value="1"/>
</dbReference>
<dbReference type="InterPro" id="IPR036365">
    <property type="entry name" value="PGBD-like_sf"/>
</dbReference>
<dbReference type="SUPFAM" id="SSF47090">
    <property type="entry name" value="PGBD-like"/>
    <property type="match status" value="1"/>
</dbReference>
<organism evidence="3 4">
    <name type="scientific">Rubellimicrobium thermophilum DSM 16684</name>
    <dbReference type="NCBI Taxonomy" id="1123069"/>
    <lineage>
        <taxon>Bacteria</taxon>
        <taxon>Pseudomonadati</taxon>
        <taxon>Pseudomonadota</taxon>
        <taxon>Alphaproteobacteria</taxon>
        <taxon>Rhodobacterales</taxon>
        <taxon>Roseobacteraceae</taxon>
        <taxon>Rubellimicrobium</taxon>
    </lineage>
</organism>
<dbReference type="PROSITE" id="PS51724">
    <property type="entry name" value="SPOR"/>
    <property type="match status" value="1"/>
</dbReference>
<dbReference type="Pfam" id="PF01471">
    <property type="entry name" value="PG_binding_1"/>
    <property type="match status" value="1"/>
</dbReference>
<dbReference type="InterPro" id="IPR043504">
    <property type="entry name" value="Peptidase_S1_PA_chymotrypsin"/>
</dbReference>
<dbReference type="GO" id="GO:0006508">
    <property type="term" value="P:proteolysis"/>
    <property type="evidence" value="ECO:0007669"/>
    <property type="project" value="UniProtKB-KW"/>
</dbReference>
<dbReference type="HOGENOM" id="CLU_481290_0_0_5"/>
<keyword evidence="3" id="KW-0645">Protease</keyword>
<dbReference type="Gene3D" id="3.30.70.1070">
    <property type="entry name" value="Sporulation related repeat"/>
    <property type="match status" value="1"/>
</dbReference>
<comment type="caution">
    <text evidence="3">The sequence shown here is derived from an EMBL/GenBank/DDBJ whole genome shotgun (WGS) entry which is preliminary data.</text>
</comment>
<proteinExistence type="predicted"/>
<dbReference type="GO" id="GO:0042834">
    <property type="term" value="F:peptidoglycan binding"/>
    <property type="evidence" value="ECO:0007669"/>
    <property type="project" value="InterPro"/>
</dbReference>
<sequence length="547" mass="57852">MRTGWIAGLVMSVMTVQTVTAQEGGRQTGPVWVQIEALPTLGRAQDRVAAYADTLADVQGYYLGSGWYGVVLGPYASREEAEAVRRQLLAEGLIPRDAFIADGRSFRQQFHPLAAQEPTSAPATAPASPESLREPTATTGHALPEESPEEALGSEAALSQQEKELIQIALQWAGFYSGGIDGVFGRGTRAAMAAWQRANGRDVTGILTTRERAELLAAYHAPLDGLGMETLRDTAAGIEIALPLALLKPPVHNPPFVRFDPAGDPAVRVILISQPGDAERLAGLYEIMQTLEIVPPEGPRQRSADAFAIEGIDERIHSTTYAWLVDGEIKGFTLVWPAGDEERRSRVIELMRTSFRRLPGTLDPGASPAGEDQAVDLVSGLRIRQAQQTASGFFVDGDGTVVTAAAAVEGCGEVTIDGGVTARVTALRADLGLAVLDPEEPLAPRSVAAFQTAVPRIAAEVAVAGFPYGPALAQPALTFGTLADIRGLNGEEQVKRLALAAQPGDMGGPVLDAGGAVLGMLLPHRKGRNSSPLTCAMRSRPMPSSTR</sequence>
<dbReference type="AlphaFoldDB" id="S9SMI5"/>
<dbReference type="STRING" id="1123069.ruthe_00299"/>
<dbReference type="InterPro" id="IPR036366">
    <property type="entry name" value="PGBDSf"/>
</dbReference>
<evidence type="ECO:0000259" key="2">
    <source>
        <dbReference type="PROSITE" id="PS51724"/>
    </source>
</evidence>
<dbReference type="SUPFAM" id="SSF50494">
    <property type="entry name" value="Trypsin-like serine proteases"/>
    <property type="match status" value="1"/>
</dbReference>
<dbReference type="Proteomes" id="UP000015346">
    <property type="component" value="Unassembled WGS sequence"/>
</dbReference>
<keyword evidence="3" id="KW-0378">Hydrolase</keyword>
<protein>
    <submittedName>
        <fullName evidence="3">Trypsin-like serine protease, typically periplasmic</fullName>
    </submittedName>
</protein>
<gene>
    <name evidence="3" type="ORF">ruthe_00299</name>
</gene>
<dbReference type="EMBL" id="AOLV01000005">
    <property type="protein sequence ID" value="EPX87594.1"/>
    <property type="molecule type" value="Genomic_DNA"/>
</dbReference>
<dbReference type="InterPro" id="IPR009003">
    <property type="entry name" value="Peptidase_S1_PA"/>
</dbReference>
<name>S9SMI5_9RHOB</name>
<dbReference type="Gene3D" id="2.40.10.10">
    <property type="entry name" value="Trypsin-like serine proteases"/>
    <property type="match status" value="2"/>
</dbReference>
<dbReference type="Pfam" id="PF13365">
    <property type="entry name" value="Trypsin_2"/>
    <property type="match status" value="1"/>
</dbReference>
<feature type="region of interest" description="Disordered" evidence="1">
    <location>
        <begin position="113"/>
        <end position="157"/>
    </location>
</feature>
<reference evidence="3 4" key="1">
    <citation type="journal article" date="2013" name="Stand. Genomic Sci.">
        <title>Genome sequence of the reddish-pigmented Rubellimicrobium thermophilum type strain (DSM 16684(T)), a member of the Roseobacter clade.</title>
        <authorList>
            <person name="Fiebig A."/>
            <person name="Riedel T."/>
            <person name="Gronow S."/>
            <person name="Petersen J."/>
            <person name="Klenk H.P."/>
            <person name="Goker M."/>
        </authorList>
    </citation>
    <scope>NUCLEOTIDE SEQUENCE [LARGE SCALE GENOMIC DNA]</scope>
    <source>
        <strain evidence="3 4">DSM 16684</strain>
    </source>
</reference>
<keyword evidence="4" id="KW-1185">Reference proteome</keyword>
<feature type="compositionally biased region" description="Low complexity" evidence="1">
    <location>
        <begin position="114"/>
        <end position="130"/>
    </location>
</feature>
<dbReference type="Pfam" id="PF05036">
    <property type="entry name" value="SPOR"/>
    <property type="match status" value="1"/>
</dbReference>
<dbReference type="InterPro" id="IPR007730">
    <property type="entry name" value="SPOR-like_dom"/>
</dbReference>
<dbReference type="InterPro" id="IPR002477">
    <property type="entry name" value="Peptidoglycan-bd-like"/>
</dbReference>
<dbReference type="InterPro" id="IPR036680">
    <property type="entry name" value="SPOR-like_sf"/>
</dbReference>
<dbReference type="Gene3D" id="1.10.101.10">
    <property type="entry name" value="PGBD-like superfamily/PGBD"/>
    <property type="match status" value="1"/>
</dbReference>